<keyword evidence="2" id="KW-1185">Reference proteome</keyword>
<dbReference type="Proteomes" id="UP001159363">
    <property type="component" value="Chromosome 12"/>
</dbReference>
<accession>A0ABQ9GC12</accession>
<dbReference type="EMBL" id="JARBHB010000013">
    <property type="protein sequence ID" value="KAJ8869947.1"/>
    <property type="molecule type" value="Genomic_DNA"/>
</dbReference>
<gene>
    <name evidence="1" type="ORF">PR048_028958</name>
</gene>
<sequence length="97" mass="11202">MKDDDQYEITDEEIVALVNCDDNTIEDHDQAPAVEPLRVSHNDGVKALETAMKYVKQQEATRVDITMMQRWRDLAAKKWNSSGKQTSIKNFFKQSQN</sequence>
<proteinExistence type="predicted"/>
<evidence type="ECO:0000313" key="2">
    <source>
        <dbReference type="Proteomes" id="UP001159363"/>
    </source>
</evidence>
<protein>
    <submittedName>
        <fullName evidence="1">Uncharacterized protein</fullName>
    </submittedName>
</protein>
<comment type="caution">
    <text evidence="1">The sequence shown here is derived from an EMBL/GenBank/DDBJ whole genome shotgun (WGS) entry which is preliminary data.</text>
</comment>
<name>A0ABQ9GC12_9NEOP</name>
<evidence type="ECO:0000313" key="1">
    <source>
        <dbReference type="EMBL" id="KAJ8869947.1"/>
    </source>
</evidence>
<organism evidence="1 2">
    <name type="scientific">Dryococelus australis</name>
    <dbReference type="NCBI Taxonomy" id="614101"/>
    <lineage>
        <taxon>Eukaryota</taxon>
        <taxon>Metazoa</taxon>
        <taxon>Ecdysozoa</taxon>
        <taxon>Arthropoda</taxon>
        <taxon>Hexapoda</taxon>
        <taxon>Insecta</taxon>
        <taxon>Pterygota</taxon>
        <taxon>Neoptera</taxon>
        <taxon>Polyneoptera</taxon>
        <taxon>Phasmatodea</taxon>
        <taxon>Verophasmatodea</taxon>
        <taxon>Anareolatae</taxon>
        <taxon>Phasmatidae</taxon>
        <taxon>Eurycanthinae</taxon>
        <taxon>Dryococelus</taxon>
    </lineage>
</organism>
<reference evidence="1 2" key="1">
    <citation type="submission" date="2023-02" db="EMBL/GenBank/DDBJ databases">
        <title>LHISI_Scaffold_Assembly.</title>
        <authorList>
            <person name="Stuart O.P."/>
            <person name="Cleave R."/>
            <person name="Magrath M.J.L."/>
            <person name="Mikheyev A.S."/>
        </authorList>
    </citation>
    <scope>NUCLEOTIDE SEQUENCE [LARGE SCALE GENOMIC DNA]</scope>
    <source>
        <strain evidence="1">Daus_M_001</strain>
        <tissue evidence="1">Leg muscle</tissue>
    </source>
</reference>